<dbReference type="Pfam" id="PF13304">
    <property type="entry name" value="AAA_21"/>
    <property type="match status" value="1"/>
</dbReference>
<evidence type="ECO:0000313" key="2">
    <source>
        <dbReference type="EMBL" id="MFD0942372.1"/>
    </source>
</evidence>
<dbReference type="EMBL" id="JBHTJF010000002">
    <property type="protein sequence ID" value="MFD0942372.1"/>
    <property type="molecule type" value="Genomic_DNA"/>
</dbReference>
<protein>
    <submittedName>
        <fullName evidence="2">ATP/GTP-binding protein</fullName>
    </submittedName>
</protein>
<name>A0ABW3GTZ2_9BACL</name>
<evidence type="ECO:0000313" key="3">
    <source>
        <dbReference type="Proteomes" id="UP001596976"/>
    </source>
</evidence>
<accession>A0ABW3GTZ2</accession>
<gene>
    <name evidence="2" type="ORF">ACFQ0V_01025</name>
</gene>
<organism evidence="2 3">
    <name type="scientific">Savagea faecisuis</name>
    <dbReference type="NCBI Taxonomy" id="1274803"/>
    <lineage>
        <taxon>Bacteria</taxon>
        <taxon>Bacillati</taxon>
        <taxon>Bacillota</taxon>
        <taxon>Bacilli</taxon>
        <taxon>Bacillales</taxon>
        <taxon>Caryophanaceae</taxon>
        <taxon>Savagea</taxon>
    </lineage>
</organism>
<dbReference type="InterPro" id="IPR027417">
    <property type="entry name" value="P-loop_NTPase"/>
</dbReference>
<dbReference type="PANTHER" id="PTHR40396">
    <property type="entry name" value="ATPASE-LIKE PROTEIN"/>
    <property type="match status" value="1"/>
</dbReference>
<dbReference type="RefSeq" id="WP_381008842.1">
    <property type="nucleotide sequence ID" value="NZ_JBHTJF010000002.1"/>
</dbReference>
<feature type="domain" description="ATPase AAA-type core" evidence="1">
    <location>
        <begin position="51"/>
        <end position="325"/>
    </location>
</feature>
<dbReference type="Gene3D" id="3.40.50.300">
    <property type="entry name" value="P-loop containing nucleotide triphosphate hydrolases"/>
    <property type="match status" value="1"/>
</dbReference>
<comment type="caution">
    <text evidence="2">The sequence shown here is derived from an EMBL/GenBank/DDBJ whole genome shotgun (WGS) entry which is preliminary data.</text>
</comment>
<evidence type="ECO:0000259" key="1">
    <source>
        <dbReference type="Pfam" id="PF13304"/>
    </source>
</evidence>
<dbReference type="PANTHER" id="PTHR40396:SF1">
    <property type="entry name" value="ATPASE AAA-TYPE CORE DOMAIN-CONTAINING PROTEIN"/>
    <property type="match status" value="1"/>
</dbReference>
<proteinExistence type="predicted"/>
<dbReference type="Proteomes" id="UP001596976">
    <property type="component" value="Unassembled WGS sequence"/>
</dbReference>
<dbReference type="InterPro" id="IPR003959">
    <property type="entry name" value="ATPase_AAA_core"/>
</dbReference>
<reference evidence="3" key="1">
    <citation type="journal article" date="2019" name="Int. J. Syst. Evol. Microbiol.">
        <title>The Global Catalogue of Microorganisms (GCM) 10K type strain sequencing project: providing services to taxonomists for standard genome sequencing and annotation.</title>
        <authorList>
            <consortium name="The Broad Institute Genomics Platform"/>
            <consortium name="The Broad Institute Genome Sequencing Center for Infectious Disease"/>
            <person name="Wu L."/>
            <person name="Ma J."/>
        </authorList>
    </citation>
    <scope>NUCLEOTIDE SEQUENCE [LARGE SCALE GENOMIC DNA]</scope>
    <source>
        <strain evidence="3">CCUG 63563</strain>
    </source>
</reference>
<keyword evidence="3" id="KW-1185">Reference proteome</keyword>
<dbReference type="SUPFAM" id="SSF52540">
    <property type="entry name" value="P-loop containing nucleoside triphosphate hydrolases"/>
    <property type="match status" value="1"/>
</dbReference>
<sequence>MRLLKLQMNGLPNVQAPFLEVTFTNTQRVYQNEIGYEVDHLFNSIYLKKMMAVIGINASGKTTTLNAIAYTLNTFLSGKGLAYHRVFKRDIQFANYYYHEESETLFYHTGTIRNDAFQPRFIDESIYARSVTRKITQHNLYDVQTYTLLKTRQEVANDAVEGKHLDDKTSILKGYASFQNKFVIDKLVDEHTKLRSVFIENLGELVHQKFVQYLDPSIEILELQDDIVGIHDANAIYTLKFYGKEPLTVKASELTQYLSSGTIKGVDLFIEAYYVIKDGGYLIIDELENHLNKTIVQLLMQLFVTTANAKGATLVFSTHYTELLDTIERNDLIIVTQKEEGHILLHSMDELYGRKDYKKSDVFLSGYLGNTQPEQEKMLDVLTVFYDMTE</sequence>